<dbReference type="EMBL" id="GL883091">
    <property type="protein sequence ID" value="EGG12239.1"/>
    <property type="molecule type" value="Genomic_DNA"/>
</dbReference>
<feature type="region of interest" description="Disordered" evidence="1">
    <location>
        <begin position="425"/>
        <end position="445"/>
    </location>
</feature>
<feature type="compositionally biased region" description="Low complexity" evidence="1">
    <location>
        <begin position="425"/>
        <end position="436"/>
    </location>
</feature>
<proteinExistence type="predicted"/>
<dbReference type="OrthoDB" id="2125396at2759"/>
<keyword evidence="3" id="KW-1185">Reference proteome</keyword>
<dbReference type="AlphaFoldDB" id="F4R5L9"/>
<evidence type="ECO:0000256" key="1">
    <source>
        <dbReference type="SAM" id="MobiDB-lite"/>
    </source>
</evidence>
<reference evidence="3" key="1">
    <citation type="journal article" date="2011" name="Proc. Natl. Acad. Sci. U.S.A.">
        <title>Obligate biotrophy features unraveled by the genomic analysis of rust fungi.</title>
        <authorList>
            <person name="Duplessis S."/>
            <person name="Cuomo C.A."/>
            <person name="Lin Y.-C."/>
            <person name="Aerts A."/>
            <person name="Tisserant E."/>
            <person name="Veneault-Fourrey C."/>
            <person name="Joly D.L."/>
            <person name="Hacquard S."/>
            <person name="Amselem J."/>
            <person name="Cantarel B.L."/>
            <person name="Chiu R."/>
            <person name="Coutinho P.M."/>
            <person name="Feau N."/>
            <person name="Field M."/>
            <person name="Frey P."/>
            <person name="Gelhaye E."/>
            <person name="Goldberg J."/>
            <person name="Grabherr M.G."/>
            <person name="Kodira C.D."/>
            <person name="Kohler A."/>
            <person name="Kuees U."/>
            <person name="Lindquist E.A."/>
            <person name="Lucas S.M."/>
            <person name="Mago R."/>
            <person name="Mauceli E."/>
            <person name="Morin E."/>
            <person name="Murat C."/>
            <person name="Pangilinan J.L."/>
            <person name="Park R."/>
            <person name="Pearson M."/>
            <person name="Quesneville H."/>
            <person name="Rouhier N."/>
            <person name="Sakthikumar S."/>
            <person name="Salamov A.A."/>
            <person name="Schmutz J."/>
            <person name="Selles B."/>
            <person name="Shapiro H."/>
            <person name="Tanguay P."/>
            <person name="Tuskan G.A."/>
            <person name="Henrissat B."/>
            <person name="Van de Peer Y."/>
            <person name="Rouze P."/>
            <person name="Ellis J.G."/>
            <person name="Dodds P.N."/>
            <person name="Schein J.E."/>
            <person name="Zhong S."/>
            <person name="Hamelin R.C."/>
            <person name="Grigoriev I.V."/>
            <person name="Szabo L.J."/>
            <person name="Martin F."/>
        </authorList>
    </citation>
    <scope>NUCLEOTIDE SEQUENCE [LARGE SCALE GENOMIC DNA]</scope>
    <source>
        <strain evidence="3">98AG31 / pathotype 3-4-7</strain>
    </source>
</reference>
<dbReference type="KEGG" id="mlr:MELLADRAFT_76559"/>
<dbReference type="InParanoid" id="F4R5L9"/>
<accession>F4R5L9</accession>
<gene>
    <name evidence="2" type="ORF">MELLADRAFT_76559</name>
</gene>
<dbReference type="GeneID" id="18932804"/>
<feature type="compositionally biased region" description="Low complexity" evidence="1">
    <location>
        <begin position="348"/>
        <end position="368"/>
    </location>
</feature>
<dbReference type="RefSeq" id="XP_007404614.1">
    <property type="nucleotide sequence ID" value="XM_007404552.1"/>
</dbReference>
<protein>
    <submittedName>
        <fullName evidence="2">Uncharacterized protein</fullName>
    </submittedName>
</protein>
<organism evidence="3">
    <name type="scientific">Melampsora larici-populina (strain 98AG31 / pathotype 3-4-7)</name>
    <name type="common">Poplar leaf rust fungus</name>
    <dbReference type="NCBI Taxonomy" id="747676"/>
    <lineage>
        <taxon>Eukaryota</taxon>
        <taxon>Fungi</taxon>
        <taxon>Dikarya</taxon>
        <taxon>Basidiomycota</taxon>
        <taxon>Pucciniomycotina</taxon>
        <taxon>Pucciniomycetes</taxon>
        <taxon>Pucciniales</taxon>
        <taxon>Melampsoraceae</taxon>
        <taxon>Melampsora</taxon>
    </lineage>
</organism>
<evidence type="ECO:0000313" key="3">
    <source>
        <dbReference type="Proteomes" id="UP000001072"/>
    </source>
</evidence>
<sequence>MNLSSNSIIKSDLGPLLEDLHLGPNANHPLIRNGHVPFKEHKPEPSNILLGNQEQTTLVSSKPVNVSLPDELIEAILEFVFAFGVEDATRTLKSCKLVSPQLQRIIIPRLDASPMIDMGSRRAALDFLSRVSDELVDHQLDLMNFKPNKSPPPDSLIGRMRKLMFIGEAVWRHRSSTKDRHEFVDRQIFHEILNRIWSTRIHTLVFVELPYTNPFFRTVVNRYPSTLTTVIMLTPLSPFQLLFFLRELPSLRQLCIGSRDDSPGDPAEHHTLFSRDQLPSSKLISFGIAARASERWLKTGLPWLENILNLIVVPCVLTIKTLHLELADDGDQRHLLNIFFPPVPTAQPPLNDLPGDPSSSDSSSRSSPTQLRTLYLRGISSSLMSQTLPQCKGIKRLCLSSIYGTALRSSKYSLDFQILPADASSEPAEEVSSPSEYEPPPLGLLRSSHGPADNPVWTSIPDSLEELSIDVTRLSGHGPWNARSAGKLAGTLAELLVSNQCPKLIRLGSFFANEDFVYGIHALRHGRKLIPEVQHLIQLAEAKGVCLVASLWSESFVPSAGGNGWYGS</sequence>
<dbReference type="HOGENOM" id="CLU_493581_0_0_1"/>
<evidence type="ECO:0000313" key="2">
    <source>
        <dbReference type="EMBL" id="EGG12239.1"/>
    </source>
</evidence>
<feature type="region of interest" description="Disordered" evidence="1">
    <location>
        <begin position="347"/>
        <end position="369"/>
    </location>
</feature>
<dbReference type="VEuPathDB" id="FungiDB:MELLADRAFT_76559"/>
<name>F4R5L9_MELLP</name>
<dbReference type="Proteomes" id="UP000001072">
    <property type="component" value="Unassembled WGS sequence"/>
</dbReference>